<name>G7V9E1_THELD</name>
<evidence type="ECO:0000259" key="4">
    <source>
        <dbReference type="Pfam" id="PF01168"/>
    </source>
</evidence>
<dbReference type="eggNOG" id="COG3457">
    <property type="taxonomic scope" value="Bacteria"/>
</dbReference>
<feature type="domain" description="Alanine racemase N-terminal" evidence="4">
    <location>
        <begin position="9"/>
        <end position="226"/>
    </location>
</feature>
<dbReference type="CDD" id="cd06815">
    <property type="entry name" value="PLPDE_III_AR_like_1"/>
    <property type="match status" value="1"/>
</dbReference>
<dbReference type="Proteomes" id="UP000005868">
    <property type="component" value="Chromosome"/>
</dbReference>
<dbReference type="Gene3D" id="2.40.37.20">
    <property type="entry name" value="D-serine dehydratase-like domain"/>
    <property type="match status" value="1"/>
</dbReference>
<evidence type="ECO:0000256" key="1">
    <source>
        <dbReference type="ARBA" id="ARBA00001933"/>
    </source>
</evidence>
<gene>
    <name evidence="5" type="ordered locus">Tlie_0758</name>
</gene>
<dbReference type="KEGG" id="tli:Tlie_0758"/>
<dbReference type="InterPro" id="IPR029066">
    <property type="entry name" value="PLP-binding_barrel"/>
</dbReference>
<dbReference type="EMBL" id="CP003096">
    <property type="protein sequence ID" value="AER66491.1"/>
    <property type="molecule type" value="Genomic_DNA"/>
</dbReference>
<dbReference type="OrthoDB" id="504078at2"/>
<reference evidence="6" key="1">
    <citation type="submission" date="2011-10" db="EMBL/GenBank/DDBJ databases">
        <title>The complete genome of chromosome of Thermovirga lienii DSM 17291.</title>
        <authorList>
            <consortium name="US DOE Joint Genome Institute (JGI-PGF)"/>
            <person name="Lucas S."/>
            <person name="Copeland A."/>
            <person name="Lapidus A."/>
            <person name="Glavina del Rio T."/>
            <person name="Dalin E."/>
            <person name="Tice H."/>
            <person name="Bruce D."/>
            <person name="Goodwin L."/>
            <person name="Pitluck S."/>
            <person name="Peters L."/>
            <person name="Mikhailova N."/>
            <person name="Saunders E."/>
            <person name="Kyrpides N."/>
            <person name="Mavromatis K."/>
            <person name="Ivanova N."/>
            <person name="Last F.I."/>
            <person name="Brettin T."/>
            <person name="Detter J.C."/>
            <person name="Han C."/>
            <person name="Larimer F."/>
            <person name="Land M."/>
            <person name="Hauser L."/>
            <person name="Markowitz V."/>
            <person name="Cheng J.-F."/>
            <person name="Hugenholtz P."/>
            <person name="Woyke T."/>
            <person name="Wu D."/>
            <person name="Spring S."/>
            <person name="Schroeder M."/>
            <person name="Brambilla E.-M."/>
            <person name="Klenk H.-P."/>
            <person name="Eisen J.A."/>
        </authorList>
    </citation>
    <scope>NUCLEOTIDE SEQUENCE [LARGE SCALE GENOMIC DNA]</scope>
    <source>
        <strain evidence="6">ATCC BAA-1197 / DSM 17291 / Cas60314</strain>
    </source>
</reference>
<evidence type="ECO:0000313" key="5">
    <source>
        <dbReference type="EMBL" id="AER66491.1"/>
    </source>
</evidence>
<evidence type="ECO:0000313" key="6">
    <source>
        <dbReference type="Proteomes" id="UP000005868"/>
    </source>
</evidence>
<dbReference type="InterPro" id="IPR001608">
    <property type="entry name" value="Ala_racemase_N"/>
</dbReference>
<keyword evidence="2" id="KW-0663">Pyridoxal phosphate</keyword>
<dbReference type="GO" id="GO:0030170">
    <property type="term" value="F:pyridoxal phosphate binding"/>
    <property type="evidence" value="ECO:0007669"/>
    <property type="project" value="TreeGrafter"/>
</dbReference>
<proteinExistence type="predicted"/>
<dbReference type="InterPro" id="IPR000821">
    <property type="entry name" value="Ala_racemase"/>
</dbReference>
<keyword evidence="3" id="KW-0413">Isomerase</keyword>
<dbReference type="SUPFAM" id="SSF51419">
    <property type="entry name" value="PLP-binding barrel"/>
    <property type="match status" value="1"/>
</dbReference>
<dbReference type="HOGENOM" id="CLU_067103_0_0_0"/>
<accession>G7V9E1</accession>
<evidence type="ECO:0000256" key="3">
    <source>
        <dbReference type="ARBA" id="ARBA00023235"/>
    </source>
</evidence>
<protein>
    <submittedName>
        <fullName evidence="5">Alanine racemase domain protein</fullName>
    </submittedName>
</protein>
<dbReference type="GO" id="GO:0005829">
    <property type="term" value="C:cytosol"/>
    <property type="evidence" value="ECO:0007669"/>
    <property type="project" value="TreeGrafter"/>
</dbReference>
<sequence>MFSFPELVIRLDKIRENAKKVAGVCSERGIAVWGVTKGLSGNVEVAKAMLEGGCTGIADSRMKNIVEMKESGINGPFMLLRLPMLSELDLVARYVDITLISMKETIFLLEEACKKAKRKCEAIVMVDVGDLREGIWPDEAEDIGMAFRECEFLKFAGVGTNLGCLSGVIPTRENLSMLVETGKKIADVAGSSLKYVSGGGTSSLKLVEDGLMPSEVNQLRIGEAILLGTDVTRNREIPYLSNDAIEVRAEIIECRRKPTKPIGEIGADAFGNVPHFEDKGIRLRAIAAIGRQDIRLEGLTVLDSGLEIIGASSDHLTMDAEGAKHRLKVGDIVRFRPDYGAMLAASTSRYVRVRIV</sequence>
<dbReference type="PANTHER" id="PTHR30511">
    <property type="entry name" value="ALANINE RACEMASE"/>
    <property type="match status" value="1"/>
</dbReference>
<dbReference type="STRING" id="580340.Tlie_0758"/>
<dbReference type="AlphaFoldDB" id="G7V9E1"/>
<evidence type="ECO:0000256" key="2">
    <source>
        <dbReference type="ARBA" id="ARBA00022898"/>
    </source>
</evidence>
<dbReference type="Pfam" id="PF01168">
    <property type="entry name" value="Ala_racemase_N"/>
    <property type="match status" value="1"/>
</dbReference>
<dbReference type="Gene3D" id="3.20.20.10">
    <property type="entry name" value="Alanine racemase"/>
    <property type="match status" value="1"/>
</dbReference>
<dbReference type="GO" id="GO:0008784">
    <property type="term" value="F:alanine racemase activity"/>
    <property type="evidence" value="ECO:0007669"/>
    <property type="project" value="TreeGrafter"/>
</dbReference>
<comment type="cofactor">
    <cofactor evidence="1">
        <name>pyridoxal 5'-phosphate</name>
        <dbReference type="ChEBI" id="CHEBI:597326"/>
    </cofactor>
</comment>
<dbReference type="InterPro" id="IPR042208">
    <property type="entry name" value="D-ser_dehydrat-like_sf"/>
</dbReference>
<dbReference type="PANTHER" id="PTHR30511:SF3">
    <property type="entry name" value="LYSINE RACEMASE"/>
    <property type="match status" value="1"/>
</dbReference>
<keyword evidence="6" id="KW-1185">Reference proteome</keyword>
<reference evidence="5 6" key="2">
    <citation type="journal article" date="2012" name="Stand. Genomic Sci.">
        <title>Genome sequence of the moderately thermophilic, amino-acid-degrading and sulfur-reducing bacterium Thermovirga lienii type strain (Cas60314(T)).</title>
        <authorList>
            <person name="Goker M."/>
            <person name="Saunders E."/>
            <person name="Lapidus A."/>
            <person name="Nolan M."/>
            <person name="Lucas S."/>
            <person name="Hammon N."/>
            <person name="Deshpande S."/>
            <person name="Cheng J.F."/>
            <person name="Han C."/>
            <person name="Tapia R."/>
            <person name="Goodwin L.A."/>
            <person name="Pitluck S."/>
            <person name="Liolios K."/>
            <person name="Mavromatis K."/>
            <person name="Pagani I."/>
            <person name="Ivanova N."/>
            <person name="Mikhailova N."/>
            <person name="Pati A."/>
            <person name="Chen A."/>
            <person name="Palaniappan K."/>
            <person name="Land M."/>
            <person name="Chang Y.J."/>
            <person name="Jeffries C.D."/>
            <person name="Brambilla E.M."/>
            <person name="Rohde M."/>
            <person name="Spring S."/>
            <person name="Detter J.C."/>
            <person name="Woyke T."/>
            <person name="Bristow J."/>
            <person name="Eisen J.A."/>
            <person name="Markowitz V."/>
            <person name="Hugenholtz P."/>
            <person name="Kyrpides N.C."/>
            <person name="Klenk H.P."/>
        </authorList>
    </citation>
    <scope>NUCLEOTIDE SEQUENCE [LARGE SCALE GENOMIC DNA]</scope>
    <source>
        <strain evidence="6">ATCC BAA-1197 / DSM 17291 / Cas60314</strain>
    </source>
</reference>
<organism evidence="5 6">
    <name type="scientific">Thermovirga lienii (strain ATCC BAA-1197 / DSM 17291 / Cas60314)</name>
    <dbReference type="NCBI Taxonomy" id="580340"/>
    <lineage>
        <taxon>Bacteria</taxon>
        <taxon>Thermotogati</taxon>
        <taxon>Synergistota</taxon>
        <taxon>Synergistia</taxon>
        <taxon>Synergistales</taxon>
        <taxon>Thermovirgaceae</taxon>
        <taxon>Thermovirga</taxon>
    </lineage>
</organism>